<evidence type="ECO:0000256" key="4">
    <source>
        <dbReference type="ARBA" id="ARBA00022692"/>
    </source>
</evidence>
<comment type="similarity">
    <text evidence="7">Belongs to the binding-protein-dependent transport system permease family.</text>
</comment>
<keyword evidence="5 7" id="KW-1133">Transmembrane helix</keyword>
<keyword evidence="4 7" id="KW-0812">Transmembrane</keyword>
<keyword evidence="2 7" id="KW-0813">Transport</keyword>
<evidence type="ECO:0000313" key="9">
    <source>
        <dbReference type="EMBL" id="VYT95748.1"/>
    </source>
</evidence>
<dbReference type="InterPro" id="IPR035906">
    <property type="entry name" value="MetI-like_sf"/>
</dbReference>
<feature type="transmembrane region" description="Helical" evidence="7">
    <location>
        <begin position="257"/>
        <end position="278"/>
    </location>
</feature>
<keyword evidence="3" id="KW-1003">Cell membrane</keyword>
<evidence type="ECO:0000256" key="3">
    <source>
        <dbReference type="ARBA" id="ARBA00022475"/>
    </source>
</evidence>
<name>A0A6N3AZZ5_9CLOT</name>
<evidence type="ECO:0000256" key="5">
    <source>
        <dbReference type="ARBA" id="ARBA00022989"/>
    </source>
</evidence>
<dbReference type="PANTHER" id="PTHR43744:SF12">
    <property type="entry name" value="ABC TRANSPORTER PERMEASE PROTEIN MG189-RELATED"/>
    <property type="match status" value="1"/>
</dbReference>
<dbReference type="CDD" id="cd06261">
    <property type="entry name" value="TM_PBP2"/>
    <property type="match status" value="1"/>
</dbReference>
<dbReference type="GO" id="GO:0005886">
    <property type="term" value="C:plasma membrane"/>
    <property type="evidence" value="ECO:0007669"/>
    <property type="project" value="UniProtKB-SubCell"/>
</dbReference>
<evidence type="ECO:0000256" key="1">
    <source>
        <dbReference type="ARBA" id="ARBA00004651"/>
    </source>
</evidence>
<evidence type="ECO:0000256" key="6">
    <source>
        <dbReference type="ARBA" id="ARBA00023136"/>
    </source>
</evidence>
<dbReference type="EMBL" id="CACRTO010000009">
    <property type="protein sequence ID" value="VYT95748.1"/>
    <property type="molecule type" value="Genomic_DNA"/>
</dbReference>
<feature type="transmembrane region" description="Helical" evidence="7">
    <location>
        <begin position="199"/>
        <end position="221"/>
    </location>
</feature>
<dbReference type="AlphaFoldDB" id="A0A6N3AZZ5"/>
<accession>A0A6N3AZZ5</accession>
<feature type="transmembrane region" description="Helical" evidence="7">
    <location>
        <begin position="23"/>
        <end position="48"/>
    </location>
</feature>
<dbReference type="RefSeq" id="WP_156625635.1">
    <property type="nucleotide sequence ID" value="NZ_CACRTO010000009.1"/>
</dbReference>
<dbReference type="InterPro" id="IPR000515">
    <property type="entry name" value="MetI-like"/>
</dbReference>
<protein>
    <submittedName>
        <fullName evidence="9">L-arabinose transport system permease protein AraQ</fullName>
    </submittedName>
</protein>
<dbReference type="PROSITE" id="PS50928">
    <property type="entry name" value="ABC_TM1"/>
    <property type="match status" value="1"/>
</dbReference>
<feature type="transmembrane region" description="Helical" evidence="7">
    <location>
        <begin position="159"/>
        <end position="178"/>
    </location>
</feature>
<feature type="domain" description="ABC transmembrane type-1" evidence="8">
    <location>
        <begin position="88"/>
        <end position="278"/>
    </location>
</feature>
<evidence type="ECO:0000256" key="2">
    <source>
        <dbReference type="ARBA" id="ARBA00022448"/>
    </source>
</evidence>
<dbReference type="GO" id="GO:0055085">
    <property type="term" value="P:transmembrane transport"/>
    <property type="evidence" value="ECO:0007669"/>
    <property type="project" value="InterPro"/>
</dbReference>
<dbReference type="Pfam" id="PF00528">
    <property type="entry name" value="BPD_transp_1"/>
    <property type="match status" value="1"/>
</dbReference>
<sequence>MTEQQKIEYLVEKSKKNKSGKTVALTILKHGILMLVAISMILPFLWMISTSLKTNSNVFVVPPQWIPDPIVLENYPLVFEKVPFLRYFLNTAFVAFFKLLGEVGVSALVAYGFARFNFKGKKILFMFLLATIMLPGESTLVPSFIFWSHLGFIDTYVPLILPAFGGQAVFIFFLVQYFTSIPKDFYEAAYISGANSFKIFWKIYVPMSIPALISVSIWSFMGSWNDLLAPLIYINDQMKFTIQIGLAMFQGMFEVNWPLLMAATTLSLIPVILLFFSLQKYFVQSNKGDGIK</sequence>
<dbReference type="PANTHER" id="PTHR43744">
    <property type="entry name" value="ABC TRANSPORTER PERMEASE PROTEIN MG189-RELATED-RELATED"/>
    <property type="match status" value="1"/>
</dbReference>
<reference evidence="9" key="1">
    <citation type="submission" date="2019-11" db="EMBL/GenBank/DDBJ databases">
        <authorList>
            <person name="Feng L."/>
        </authorList>
    </citation>
    <scope>NUCLEOTIDE SEQUENCE</scope>
    <source>
        <strain evidence="9">CTertiumLFYP3</strain>
    </source>
</reference>
<keyword evidence="6 7" id="KW-0472">Membrane</keyword>
<dbReference type="Gene3D" id="1.10.3720.10">
    <property type="entry name" value="MetI-like"/>
    <property type="match status" value="1"/>
</dbReference>
<organism evidence="9">
    <name type="scientific">Clostridium tertium</name>
    <dbReference type="NCBI Taxonomy" id="1559"/>
    <lineage>
        <taxon>Bacteria</taxon>
        <taxon>Bacillati</taxon>
        <taxon>Bacillota</taxon>
        <taxon>Clostridia</taxon>
        <taxon>Eubacteriales</taxon>
        <taxon>Clostridiaceae</taxon>
        <taxon>Clostridium</taxon>
    </lineage>
</organism>
<proteinExistence type="inferred from homology"/>
<gene>
    <name evidence="9" type="primary">araQ_2</name>
    <name evidence="9" type="ORF">CTLFYP3_01103</name>
</gene>
<dbReference type="SUPFAM" id="SSF161098">
    <property type="entry name" value="MetI-like"/>
    <property type="match status" value="1"/>
</dbReference>
<feature type="transmembrane region" description="Helical" evidence="7">
    <location>
        <begin position="87"/>
        <end position="111"/>
    </location>
</feature>
<feature type="transmembrane region" description="Helical" evidence="7">
    <location>
        <begin position="123"/>
        <end position="147"/>
    </location>
</feature>
<evidence type="ECO:0000259" key="8">
    <source>
        <dbReference type="PROSITE" id="PS50928"/>
    </source>
</evidence>
<evidence type="ECO:0000256" key="7">
    <source>
        <dbReference type="RuleBase" id="RU363032"/>
    </source>
</evidence>
<comment type="subcellular location">
    <subcellularLocation>
        <location evidence="1 7">Cell membrane</location>
        <topology evidence="1 7">Multi-pass membrane protein</topology>
    </subcellularLocation>
</comment>